<dbReference type="eggNOG" id="COG3279">
    <property type="taxonomic scope" value="Bacteria"/>
</dbReference>
<protein>
    <submittedName>
        <fullName evidence="2">Histidine kinase</fullName>
    </submittedName>
</protein>
<keyword evidence="2" id="KW-0418">Kinase</keyword>
<reference evidence="2 3" key="1">
    <citation type="submission" date="2016-04" db="EMBL/GenBank/DDBJ databases">
        <title>Complete genome sequence of Bacillus oceanisediminis strain 2691.</title>
        <authorList>
            <person name="Jeong H."/>
            <person name="Kim H.J."/>
            <person name="Lee D.-W."/>
        </authorList>
    </citation>
    <scope>NUCLEOTIDE SEQUENCE [LARGE SCALE GENOMIC DNA]</scope>
    <source>
        <strain evidence="2 3">2691</strain>
    </source>
</reference>
<dbReference type="InterPro" id="IPR046947">
    <property type="entry name" value="LytR-like"/>
</dbReference>
<sequence length="152" mass="17617">MKILLNIDPRNEETSVTIHCKEITPDIQEILEYLKKNETGLIVGKDGENQHLIKPDEVQFFRSEGDTVTAATPEGIFKVKQKLYELEQSLPPHRFIRISKSVIANLYAMSHFEPSFNGTLCVHFKSGEKEYASRHYVGRIKEILRMNRRETK</sequence>
<dbReference type="Pfam" id="PF04397">
    <property type="entry name" value="LytTR"/>
    <property type="match status" value="1"/>
</dbReference>
<dbReference type="KEGG" id="bon:A361_02920"/>
<feature type="domain" description="HTH LytTR-type" evidence="1">
    <location>
        <begin position="42"/>
        <end position="146"/>
    </location>
</feature>
<organism evidence="2 3">
    <name type="scientific">Cytobacillus oceanisediminis 2691</name>
    <dbReference type="NCBI Taxonomy" id="1196031"/>
    <lineage>
        <taxon>Bacteria</taxon>
        <taxon>Bacillati</taxon>
        <taxon>Bacillota</taxon>
        <taxon>Bacilli</taxon>
        <taxon>Bacillales</taxon>
        <taxon>Bacillaceae</taxon>
        <taxon>Cytobacillus</taxon>
    </lineage>
</organism>
<dbReference type="InterPro" id="IPR007492">
    <property type="entry name" value="LytTR_DNA-bd_dom"/>
</dbReference>
<name>A0A160M6N8_9BACI</name>
<dbReference type="PANTHER" id="PTHR37299">
    <property type="entry name" value="TRANSCRIPTIONAL REGULATOR-RELATED"/>
    <property type="match status" value="1"/>
</dbReference>
<keyword evidence="2" id="KW-0808">Transferase</keyword>
<dbReference type="GO" id="GO:0003677">
    <property type="term" value="F:DNA binding"/>
    <property type="evidence" value="ECO:0007669"/>
    <property type="project" value="InterPro"/>
</dbReference>
<accession>A0A160M6N8</accession>
<dbReference type="STRING" id="1196031.A361_02920"/>
<evidence type="ECO:0000259" key="1">
    <source>
        <dbReference type="PROSITE" id="PS50930"/>
    </source>
</evidence>
<proteinExistence type="predicted"/>
<dbReference type="Gene3D" id="2.40.50.1020">
    <property type="entry name" value="LytTr DNA-binding domain"/>
    <property type="match status" value="1"/>
</dbReference>
<dbReference type="PROSITE" id="PS50930">
    <property type="entry name" value="HTH_LYTTR"/>
    <property type="match status" value="1"/>
</dbReference>
<dbReference type="AlphaFoldDB" id="A0A160M6N8"/>
<dbReference type="RefSeq" id="WP_019381085.1">
    <property type="nucleotide sequence ID" value="NZ_CP015506.1"/>
</dbReference>
<evidence type="ECO:0000313" key="2">
    <source>
        <dbReference type="EMBL" id="AND38119.1"/>
    </source>
</evidence>
<dbReference type="GO" id="GO:0000156">
    <property type="term" value="F:phosphorelay response regulator activity"/>
    <property type="evidence" value="ECO:0007669"/>
    <property type="project" value="InterPro"/>
</dbReference>
<dbReference type="Proteomes" id="UP000077856">
    <property type="component" value="Chromosome"/>
</dbReference>
<dbReference type="SMART" id="SM00850">
    <property type="entry name" value="LytTR"/>
    <property type="match status" value="1"/>
</dbReference>
<gene>
    <name evidence="2" type="ORF">A361_02920</name>
</gene>
<evidence type="ECO:0000313" key="3">
    <source>
        <dbReference type="Proteomes" id="UP000077856"/>
    </source>
</evidence>
<dbReference type="PANTHER" id="PTHR37299:SF4">
    <property type="entry name" value="TRANSCRIPTIONAL REGULATOR"/>
    <property type="match status" value="1"/>
</dbReference>
<dbReference type="GO" id="GO:0016301">
    <property type="term" value="F:kinase activity"/>
    <property type="evidence" value="ECO:0007669"/>
    <property type="project" value="UniProtKB-KW"/>
</dbReference>
<dbReference type="EMBL" id="CP015506">
    <property type="protein sequence ID" value="AND38119.1"/>
    <property type="molecule type" value="Genomic_DNA"/>
</dbReference>